<feature type="signal peptide" evidence="2">
    <location>
        <begin position="1"/>
        <end position="26"/>
    </location>
</feature>
<protein>
    <recommendedName>
        <fullName evidence="5">Secreted protein</fullName>
    </recommendedName>
</protein>
<feature type="chain" id="PRO_5015948913" description="Secreted protein" evidence="2">
    <location>
        <begin position="27"/>
        <end position="162"/>
    </location>
</feature>
<keyword evidence="2" id="KW-0732">Signal</keyword>
<name>A0A2W5NTP5_9SPHN</name>
<sequence>MPSITTTISRALAALTVASLTPVAVAAQGSGGTGAPTDLEDSDMLTARAAMPDTTGGTVDDACREAARASNGGNDGTIVFCDHGGDGNNPRVPASKSLDESTRTGAAYPPDVGHLPGCLGPCITIPFGRVPEPVYYIDLKSIPEAPKGSDAWKIGQGELRAR</sequence>
<proteinExistence type="predicted"/>
<reference evidence="3 4" key="1">
    <citation type="submission" date="2017-08" db="EMBL/GenBank/DDBJ databases">
        <title>Infants hospitalized years apart are colonized by the same room-sourced microbial strains.</title>
        <authorList>
            <person name="Brooks B."/>
            <person name="Olm M.R."/>
            <person name="Firek B.A."/>
            <person name="Baker R."/>
            <person name="Thomas B.C."/>
            <person name="Morowitz M.J."/>
            <person name="Banfield J.F."/>
        </authorList>
    </citation>
    <scope>NUCLEOTIDE SEQUENCE [LARGE SCALE GENOMIC DNA]</scope>
    <source>
        <strain evidence="3">S2_005_002_R2_33</strain>
    </source>
</reference>
<evidence type="ECO:0000256" key="1">
    <source>
        <dbReference type="SAM" id="MobiDB-lite"/>
    </source>
</evidence>
<organism evidence="3 4">
    <name type="scientific">Novosphingobium pentaromativorans</name>
    <dbReference type="NCBI Taxonomy" id="205844"/>
    <lineage>
        <taxon>Bacteria</taxon>
        <taxon>Pseudomonadati</taxon>
        <taxon>Pseudomonadota</taxon>
        <taxon>Alphaproteobacteria</taxon>
        <taxon>Sphingomonadales</taxon>
        <taxon>Sphingomonadaceae</taxon>
        <taxon>Novosphingobium</taxon>
    </lineage>
</organism>
<dbReference type="AlphaFoldDB" id="A0A2W5NTP5"/>
<evidence type="ECO:0000256" key="2">
    <source>
        <dbReference type="SAM" id="SignalP"/>
    </source>
</evidence>
<gene>
    <name evidence="3" type="ORF">DI555_02145</name>
</gene>
<dbReference type="EMBL" id="QFPX01000002">
    <property type="protein sequence ID" value="PZQ56952.1"/>
    <property type="molecule type" value="Genomic_DNA"/>
</dbReference>
<comment type="caution">
    <text evidence="3">The sequence shown here is derived from an EMBL/GenBank/DDBJ whole genome shotgun (WGS) entry which is preliminary data.</text>
</comment>
<evidence type="ECO:0008006" key="5">
    <source>
        <dbReference type="Google" id="ProtNLM"/>
    </source>
</evidence>
<evidence type="ECO:0000313" key="3">
    <source>
        <dbReference type="EMBL" id="PZQ56952.1"/>
    </source>
</evidence>
<feature type="region of interest" description="Disordered" evidence="1">
    <location>
        <begin position="81"/>
        <end position="102"/>
    </location>
</feature>
<accession>A0A2W5NTP5</accession>
<dbReference type="Proteomes" id="UP000249082">
    <property type="component" value="Unassembled WGS sequence"/>
</dbReference>
<evidence type="ECO:0000313" key="4">
    <source>
        <dbReference type="Proteomes" id="UP000249082"/>
    </source>
</evidence>